<keyword evidence="3" id="KW-1185">Reference proteome</keyword>
<feature type="chain" id="PRO_5042189618" evidence="1">
    <location>
        <begin position="20"/>
        <end position="232"/>
    </location>
</feature>
<dbReference type="PANTHER" id="PTHR43647:SF4">
    <property type="entry name" value="KETOREDUCTASE (KR) DOMAIN-CONTAINING PROTEIN"/>
    <property type="match status" value="1"/>
</dbReference>
<proteinExistence type="predicted"/>
<dbReference type="Proteomes" id="UP001276659">
    <property type="component" value="Unassembled WGS sequence"/>
</dbReference>
<protein>
    <submittedName>
        <fullName evidence="2">Uncharacterized protein</fullName>
    </submittedName>
</protein>
<dbReference type="InterPro" id="IPR036291">
    <property type="entry name" value="NAD(P)-bd_dom_sf"/>
</dbReference>
<dbReference type="GO" id="GO:0005789">
    <property type="term" value="C:endoplasmic reticulum membrane"/>
    <property type="evidence" value="ECO:0007669"/>
    <property type="project" value="TreeGrafter"/>
</dbReference>
<dbReference type="SUPFAM" id="SSF51735">
    <property type="entry name" value="NAD(P)-binding Rossmann-fold domains"/>
    <property type="match status" value="1"/>
</dbReference>
<dbReference type="GO" id="GO:0005811">
    <property type="term" value="C:lipid droplet"/>
    <property type="evidence" value="ECO:0007669"/>
    <property type="project" value="TreeGrafter"/>
</dbReference>
<dbReference type="AlphaFoldDB" id="A0AAD9ZIH5"/>
<reference evidence="2" key="1">
    <citation type="submission" date="2022-11" db="EMBL/GenBank/DDBJ databases">
        <title>Chromosomal genome sequence assembly and mating type (MAT) locus characterization of the leprose asexual lichenized fungus Lepraria neglecta (Nyl.) Erichsen.</title>
        <authorList>
            <person name="Allen J.L."/>
            <person name="Pfeffer B."/>
        </authorList>
    </citation>
    <scope>NUCLEOTIDE SEQUENCE</scope>
    <source>
        <strain evidence="2">Allen 5258</strain>
    </source>
</reference>
<gene>
    <name evidence="2" type="ORF">OEA41_001245</name>
</gene>
<feature type="signal peptide" evidence="1">
    <location>
        <begin position="1"/>
        <end position="19"/>
    </location>
</feature>
<sequence>MLLIMAGTIIITGANGSLAIPAVQHLLTKYPDYTTVLTVRNILDDDVNTKKLRETLTKYSKADTSIRKLDLANLSAVHDFASTIAAEVADGSLPPLTSIVCNAYYWNLVGDAETTVDGYEKTFQVTHLAHAALVLRLLGSFGSNGGRVVLFSTDAHWPGKNSLEKYPPAIPDDLTMLVKPAADKPSDNFGRGFQRYAVSKLAVVMWMYALNRYLEKVYIYRRSLMEVYWDHS</sequence>
<dbReference type="PANTHER" id="PTHR43647">
    <property type="entry name" value="DEHYDROGENASE"/>
    <property type="match status" value="1"/>
</dbReference>
<evidence type="ECO:0000256" key="1">
    <source>
        <dbReference type="SAM" id="SignalP"/>
    </source>
</evidence>
<comment type="caution">
    <text evidence="2">The sequence shown here is derived from an EMBL/GenBank/DDBJ whole genome shotgun (WGS) entry which is preliminary data.</text>
</comment>
<accession>A0AAD9ZIH5</accession>
<dbReference type="EMBL" id="JASNWA010000003">
    <property type="protein sequence ID" value="KAK3179106.1"/>
    <property type="molecule type" value="Genomic_DNA"/>
</dbReference>
<evidence type="ECO:0000313" key="3">
    <source>
        <dbReference type="Proteomes" id="UP001276659"/>
    </source>
</evidence>
<keyword evidence="1" id="KW-0732">Signal</keyword>
<dbReference type="Gene3D" id="3.40.50.720">
    <property type="entry name" value="NAD(P)-binding Rossmann-like Domain"/>
    <property type="match status" value="1"/>
</dbReference>
<name>A0AAD9ZIH5_9LECA</name>
<evidence type="ECO:0000313" key="2">
    <source>
        <dbReference type="EMBL" id="KAK3179106.1"/>
    </source>
</evidence>
<organism evidence="2 3">
    <name type="scientific">Lepraria neglecta</name>
    <dbReference type="NCBI Taxonomy" id="209136"/>
    <lineage>
        <taxon>Eukaryota</taxon>
        <taxon>Fungi</taxon>
        <taxon>Dikarya</taxon>
        <taxon>Ascomycota</taxon>
        <taxon>Pezizomycotina</taxon>
        <taxon>Lecanoromycetes</taxon>
        <taxon>OSLEUM clade</taxon>
        <taxon>Lecanoromycetidae</taxon>
        <taxon>Lecanorales</taxon>
        <taxon>Lecanorineae</taxon>
        <taxon>Stereocaulaceae</taxon>
        <taxon>Lepraria</taxon>
    </lineage>
</organism>
<dbReference type="GO" id="GO:0000253">
    <property type="term" value="F:3-beta-hydroxysteroid 3-dehydrogenase (NADP+) activity"/>
    <property type="evidence" value="ECO:0007669"/>
    <property type="project" value="TreeGrafter"/>
</dbReference>
<dbReference type="InterPro" id="IPR051593">
    <property type="entry name" value="Ergosterol_Biosynth_ERG27"/>
</dbReference>
<dbReference type="GO" id="GO:0005741">
    <property type="term" value="C:mitochondrial outer membrane"/>
    <property type="evidence" value="ECO:0007669"/>
    <property type="project" value="TreeGrafter"/>
</dbReference>